<keyword evidence="2 4" id="KW-0378">Hydrolase</keyword>
<evidence type="ECO:0000256" key="2">
    <source>
        <dbReference type="ARBA" id="ARBA00022801"/>
    </source>
</evidence>
<dbReference type="InterPro" id="IPR029058">
    <property type="entry name" value="AB_hydrolase_fold"/>
</dbReference>
<dbReference type="InterPro" id="IPR002410">
    <property type="entry name" value="Peptidase_S33"/>
</dbReference>
<sequence>MASAYPPPTTVGEAPFSAPGLDQPCKTAYSIWGNLADGIPLICLHGGPGHPSQYMRPHSLLHTNHGVPVVLYDQLGCGKSTRLPYKRGDTAFWTIDLFIAELRNLLSVLGIQRFDLLGHSWGGILATSFALTQPPGLRKLMLMSAPPNIARRVASTRRLRKRMPEIDEVMTRCEAAGTTDSDEYRAARKVFSSRHICTLDPLPFDWVDGMGEDNTVPATMLGGLMAPGPLGSYNVDARLHEITAKTAPGGVLVTNGENDTSQDEVVRPYFTNIAARVMWIKYTKSSHTPLFEETEKYIADVAAFLSSA</sequence>
<protein>
    <submittedName>
        <fullName evidence="4">Alpha/Beta hydrolase protein</fullName>
    </submittedName>
</protein>
<evidence type="ECO:0000259" key="3">
    <source>
        <dbReference type="Pfam" id="PF00561"/>
    </source>
</evidence>
<gene>
    <name evidence="4" type="ORF">BDY17DRAFT_314313</name>
</gene>
<dbReference type="GO" id="GO:0006508">
    <property type="term" value="P:proteolysis"/>
    <property type="evidence" value="ECO:0007669"/>
    <property type="project" value="InterPro"/>
</dbReference>
<comment type="similarity">
    <text evidence="1">Belongs to the peptidase S33 family.</text>
</comment>
<evidence type="ECO:0000256" key="1">
    <source>
        <dbReference type="ARBA" id="ARBA00010088"/>
    </source>
</evidence>
<dbReference type="InterPro" id="IPR005945">
    <property type="entry name" value="Pro_imino_pep"/>
</dbReference>
<reference evidence="4" key="1">
    <citation type="journal article" date="2020" name="Stud. Mycol.">
        <title>101 Dothideomycetes genomes: a test case for predicting lifestyles and emergence of pathogens.</title>
        <authorList>
            <person name="Haridas S."/>
            <person name="Albert R."/>
            <person name="Binder M."/>
            <person name="Bloem J."/>
            <person name="Labutti K."/>
            <person name="Salamov A."/>
            <person name="Andreopoulos B."/>
            <person name="Baker S."/>
            <person name="Barry K."/>
            <person name="Bills G."/>
            <person name="Bluhm B."/>
            <person name="Cannon C."/>
            <person name="Castanera R."/>
            <person name="Culley D."/>
            <person name="Daum C."/>
            <person name="Ezra D."/>
            <person name="Gonzalez J."/>
            <person name="Henrissat B."/>
            <person name="Kuo A."/>
            <person name="Liang C."/>
            <person name="Lipzen A."/>
            <person name="Lutzoni F."/>
            <person name="Magnuson J."/>
            <person name="Mondo S."/>
            <person name="Nolan M."/>
            <person name="Ohm R."/>
            <person name="Pangilinan J."/>
            <person name="Park H.-J."/>
            <person name="Ramirez L."/>
            <person name="Alfaro M."/>
            <person name="Sun H."/>
            <person name="Tritt A."/>
            <person name="Yoshinaga Y."/>
            <person name="Zwiers L.-H."/>
            <person name="Turgeon B."/>
            <person name="Goodwin S."/>
            <person name="Spatafora J."/>
            <person name="Crous P."/>
            <person name="Grigoriev I."/>
        </authorList>
    </citation>
    <scope>NUCLEOTIDE SEQUENCE</scope>
    <source>
        <strain evidence="4">CBS 113389</strain>
    </source>
</reference>
<dbReference type="PRINTS" id="PR00111">
    <property type="entry name" value="ABHYDROLASE"/>
</dbReference>
<proteinExistence type="inferred from homology"/>
<feature type="domain" description="AB hydrolase-1" evidence="3">
    <location>
        <begin position="40"/>
        <end position="148"/>
    </location>
</feature>
<dbReference type="GO" id="GO:0016020">
    <property type="term" value="C:membrane"/>
    <property type="evidence" value="ECO:0007669"/>
    <property type="project" value="TreeGrafter"/>
</dbReference>
<dbReference type="RefSeq" id="XP_033593647.1">
    <property type="nucleotide sequence ID" value="XM_033735805.1"/>
</dbReference>
<keyword evidence="5" id="KW-1185">Reference proteome</keyword>
<organism evidence="4 5">
    <name type="scientific">Neohortaea acidophila</name>
    <dbReference type="NCBI Taxonomy" id="245834"/>
    <lineage>
        <taxon>Eukaryota</taxon>
        <taxon>Fungi</taxon>
        <taxon>Dikarya</taxon>
        <taxon>Ascomycota</taxon>
        <taxon>Pezizomycotina</taxon>
        <taxon>Dothideomycetes</taxon>
        <taxon>Dothideomycetidae</taxon>
        <taxon>Mycosphaerellales</taxon>
        <taxon>Teratosphaeriaceae</taxon>
        <taxon>Neohortaea</taxon>
    </lineage>
</organism>
<name>A0A6A6Q3Q1_9PEZI</name>
<dbReference type="GO" id="GO:0008233">
    <property type="term" value="F:peptidase activity"/>
    <property type="evidence" value="ECO:0007669"/>
    <property type="project" value="InterPro"/>
</dbReference>
<dbReference type="PANTHER" id="PTHR43798">
    <property type="entry name" value="MONOACYLGLYCEROL LIPASE"/>
    <property type="match status" value="1"/>
</dbReference>
<dbReference type="InterPro" id="IPR050266">
    <property type="entry name" value="AB_hydrolase_sf"/>
</dbReference>
<dbReference type="PRINTS" id="PR00793">
    <property type="entry name" value="PROAMNOPTASE"/>
</dbReference>
<dbReference type="GeneID" id="54476807"/>
<dbReference type="Gene3D" id="3.40.50.1820">
    <property type="entry name" value="alpha/beta hydrolase"/>
    <property type="match status" value="1"/>
</dbReference>
<dbReference type="PANTHER" id="PTHR43798:SF33">
    <property type="entry name" value="HYDROLASE, PUTATIVE (AFU_ORTHOLOGUE AFUA_2G14860)-RELATED"/>
    <property type="match status" value="1"/>
</dbReference>
<dbReference type="InterPro" id="IPR000073">
    <property type="entry name" value="AB_hydrolase_1"/>
</dbReference>
<dbReference type="SUPFAM" id="SSF53474">
    <property type="entry name" value="alpha/beta-Hydrolases"/>
    <property type="match status" value="1"/>
</dbReference>
<accession>A0A6A6Q3Q1</accession>
<dbReference type="PIRSF" id="PIRSF005539">
    <property type="entry name" value="Pept_S33_TRI_F1"/>
    <property type="match status" value="1"/>
</dbReference>
<dbReference type="OrthoDB" id="190201at2759"/>
<dbReference type="Pfam" id="PF00561">
    <property type="entry name" value="Abhydrolase_1"/>
    <property type="match status" value="1"/>
</dbReference>
<dbReference type="Proteomes" id="UP000799767">
    <property type="component" value="Unassembled WGS sequence"/>
</dbReference>
<evidence type="ECO:0000313" key="4">
    <source>
        <dbReference type="EMBL" id="KAF2487078.1"/>
    </source>
</evidence>
<dbReference type="EMBL" id="MU001631">
    <property type="protein sequence ID" value="KAF2487078.1"/>
    <property type="molecule type" value="Genomic_DNA"/>
</dbReference>
<evidence type="ECO:0000313" key="5">
    <source>
        <dbReference type="Proteomes" id="UP000799767"/>
    </source>
</evidence>
<dbReference type="AlphaFoldDB" id="A0A6A6Q3Q1"/>